<keyword evidence="1 7" id="KW-0813">Transport</keyword>
<dbReference type="Gene3D" id="1.20.190.50">
    <property type="match status" value="1"/>
</dbReference>
<evidence type="ECO:0000256" key="2">
    <source>
        <dbReference type="ARBA" id="ARBA00022816"/>
    </source>
</evidence>
<protein>
    <recommendedName>
        <fullName evidence="7">Nuclear pore complex protein</fullName>
    </recommendedName>
</protein>
<evidence type="ECO:0000313" key="8">
    <source>
        <dbReference type="EMBL" id="KAG7191984.1"/>
    </source>
</evidence>
<evidence type="ECO:0000256" key="1">
    <source>
        <dbReference type="ARBA" id="ARBA00022448"/>
    </source>
</evidence>
<dbReference type="GO" id="GO:0017056">
    <property type="term" value="F:structural constituent of nuclear pore"/>
    <property type="evidence" value="ECO:0007669"/>
    <property type="project" value="UniProtKB-UniRule"/>
</dbReference>
<evidence type="ECO:0000256" key="7">
    <source>
        <dbReference type="RuleBase" id="RU365072"/>
    </source>
</evidence>
<dbReference type="AlphaFoldDB" id="A0A9P7V694"/>
<dbReference type="GeneID" id="66115965"/>
<dbReference type="PANTHER" id="PTHR13003:SF2">
    <property type="entry name" value="NUCLEAR PORE COMPLEX PROTEIN NUP107"/>
    <property type="match status" value="1"/>
</dbReference>
<accession>A0A9P7V694</accession>
<evidence type="ECO:0000256" key="4">
    <source>
        <dbReference type="ARBA" id="ARBA00023010"/>
    </source>
</evidence>
<name>A0A9P7V694_9ASCO</name>
<dbReference type="PANTHER" id="PTHR13003">
    <property type="entry name" value="NUP107-RELATED"/>
    <property type="match status" value="1"/>
</dbReference>
<dbReference type="EMBL" id="JAHMUF010000021">
    <property type="protein sequence ID" value="KAG7191984.1"/>
    <property type="molecule type" value="Genomic_DNA"/>
</dbReference>
<dbReference type="GO" id="GO:0006606">
    <property type="term" value="P:protein import into nucleus"/>
    <property type="evidence" value="ECO:0007669"/>
    <property type="project" value="TreeGrafter"/>
</dbReference>
<comment type="function">
    <text evidence="7">Functions as a component of the nuclear pore complex (NPC).</text>
</comment>
<organism evidence="8 9">
    <name type="scientific">Scheffersomyces spartinae</name>
    <dbReference type="NCBI Taxonomy" id="45513"/>
    <lineage>
        <taxon>Eukaryota</taxon>
        <taxon>Fungi</taxon>
        <taxon>Dikarya</taxon>
        <taxon>Ascomycota</taxon>
        <taxon>Saccharomycotina</taxon>
        <taxon>Pichiomycetes</taxon>
        <taxon>Debaryomycetaceae</taxon>
        <taxon>Scheffersomyces</taxon>
    </lineage>
</organism>
<keyword evidence="6 7" id="KW-0539">Nucleus</keyword>
<dbReference type="InterPro" id="IPR007252">
    <property type="entry name" value="Nup84/Nup107"/>
</dbReference>
<evidence type="ECO:0000256" key="3">
    <source>
        <dbReference type="ARBA" id="ARBA00022927"/>
    </source>
</evidence>
<keyword evidence="4 7" id="KW-0811">Translocation</keyword>
<evidence type="ECO:0000256" key="6">
    <source>
        <dbReference type="ARBA" id="ARBA00023242"/>
    </source>
</evidence>
<dbReference type="Proteomes" id="UP000790833">
    <property type="component" value="Unassembled WGS sequence"/>
</dbReference>
<dbReference type="GO" id="GO:0000973">
    <property type="term" value="P:post-transcriptional tethering of RNA polymerase II gene DNA at nuclear periphery"/>
    <property type="evidence" value="ECO:0007669"/>
    <property type="project" value="TreeGrafter"/>
</dbReference>
<sequence>MEVNSVNEGLVESLFALVLEQFQVEPKTDPLKLVLEFKSIAAQNALEAQNVMLQNPEDDVIGRTFDNWDLETKMWNLVELLYGFRAQQQKSSSLYGKSDKELKIKELELIVSWIQTNTSIVEEDEGDDDGHDVFKTVYKMILANQLQDAIDLANNTGNYSLALILVGAATEHNDPFDNSSGGVKHKILWKQTVYKLSQQSTINYYEKLIYNYLCGGDITENLKESSNDWEKSLLLYTNQLFVSKYGDLLEASDPEERKQSQSISYEIPLPQISSIEKALTVLLKSNNPVSELSTHPIRIIEGTLIINKVGTFLSNVLSDYHDELVTKSFLLRIVVHLAIIDLLLAEEPDHQVITELIKLYISQLTKENHPELVPIYLSYIPNEADSRELYSMFLSSITDPEQRSRQVQIARKFANFELGLTEEYSNSDKLVNTLRRTVERVLEETSNHYQPDEDIVLIRDHELDVDAIDYKMYRTVDWFYENSMHEDAVIATIVVLKRFLLKGKFAAIKKFCQDKDLTRLRRDFDAENQVKSLAGEATEQTLVDTYHLELKEFNDLVNGLRLIDDWKRSINETSQSWKLPSMDLSIEKVSNTVLTLINSWLLDLINEGSSTDLYHELRSIVIPFLCLELITIYEHSRLSDWKYIYKALRLINAIADDTKNDLMECFRVSGKLNELLNRIGQLSVVAIERGTDGLY</sequence>
<gene>
    <name evidence="8" type="primary">NUP84</name>
    <name evidence="8" type="ORF">KQ657_002591</name>
</gene>
<comment type="subcellular location">
    <subcellularLocation>
        <location evidence="7">Nucleus</location>
        <location evidence="7">Nuclear pore complex</location>
    </subcellularLocation>
    <subcellularLocation>
        <location evidence="7">Nucleus membrane</location>
    </subcellularLocation>
</comment>
<evidence type="ECO:0000313" key="9">
    <source>
        <dbReference type="Proteomes" id="UP000790833"/>
    </source>
</evidence>
<dbReference type="GO" id="GO:0006406">
    <property type="term" value="P:mRNA export from nucleus"/>
    <property type="evidence" value="ECO:0007669"/>
    <property type="project" value="TreeGrafter"/>
</dbReference>
<comment type="subunit">
    <text evidence="7">Part of the nuclear pore complex (NPC).</text>
</comment>
<reference evidence="8" key="1">
    <citation type="submission" date="2021-03" db="EMBL/GenBank/DDBJ databases">
        <authorList>
            <person name="Palmer J.M."/>
        </authorList>
    </citation>
    <scope>NUCLEOTIDE SEQUENCE</scope>
    <source>
        <strain evidence="8">ARV_011</strain>
    </source>
</reference>
<dbReference type="GO" id="GO:0031080">
    <property type="term" value="C:nuclear pore outer ring"/>
    <property type="evidence" value="ECO:0007669"/>
    <property type="project" value="TreeGrafter"/>
</dbReference>
<dbReference type="RefSeq" id="XP_043047535.1">
    <property type="nucleotide sequence ID" value="XM_043193348.1"/>
</dbReference>
<dbReference type="Gene3D" id="1.10.3450.20">
    <property type="match status" value="1"/>
</dbReference>
<dbReference type="OrthoDB" id="3098at2759"/>
<comment type="caution">
    <text evidence="8">The sequence shown here is derived from an EMBL/GenBank/DDBJ whole genome shotgun (WGS) entry which is preliminary data.</text>
</comment>
<comment type="similarity">
    <text evidence="7">Belongs to the nucleoporin Nup84/Nup107 family.</text>
</comment>
<keyword evidence="9" id="KW-1185">Reference proteome</keyword>
<keyword evidence="3" id="KW-0653">Protein transport</keyword>
<evidence type="ECO:0000256" key="5">
    <source>
        <dbReference type="ARBA" id="ARBA00023132"/>
    </source>
</evidence>
<proteinExistence type="inferred from homology"/>
<keyword evidence="5 7" id="KW-0906">Nuclear pore complex</keyword>
<dbReference type="Pfam" id="PF04121">
    <property type="entry name" value="Nup84_Nup100"/>
    <property type="match status" value="1"/>
</dbReference>
<dbReference type="GO" id="GO:0031965">
    <property type="term" value="C:nuclear membrane"/>
    <property type="evidence" value="ECO:0007669"/>
    <property type="project" value="UniProtKB-SubCell"/>
</dbReference>
<keyword evidence="2" id="KW-0509">mRNA transport</keyword>
<keyword evidence="7" id="KW-0472">Membrane</keyword>